<reference evidence="1 2" key="1">
    <citation type="submission" date="2017-06" db="EMBL/GenBank/DDBJ databases">
        <authorList>
            <person name="Kim H.J."/>
            <person name="Triplett B.A."/>
        </authorList>
    </citation>
    <scope>NUCLEOTIDE SEQUENCE [LARGE SCALE GENOMIC DNA]</scope>
    <source>
        <strain evidence="1 2">DSM 8800</strain>
    </source>
</reference>
<dbReference type="RefSeq" id="WP_089383273.1">
    <property type="nucleotide sequence ID" value="NZ_FZNQ01000001.1"/>
</dbReference>
<dbReference type="EMBL" id="FZNQ01000001">
    <property type="protein sequence ID" value="SNR24781.1"/>
    <property type="molecule type" value="Genomic_DNA"/>
</dbReference>
<proteinExistence type="predicted"/>
<keyword evidence="2" id="KW-1185">Reference proteome</keyword>
<dbReference type="OrthoDB" id="314529at2157"/>
<organism evidence="1 2">
    <name type="scientific">Halorubrum vacuolatum</name>
    <name type="common">Natronobacterium vacuolatum</name>
    <dbReference type="NCBI Taxonomy" id="63740"/>
    <lineage>
        <taxon>Archaea</taxon>
        <taxon>Methanobacteriati</taxon>
        <taxon>Methanobacteriota</taxon>
        <taxon>Stenosarchaea group</taxon>
        <taxon>Halobacteria</taxon>
        <taxon>Halobacteriales</taxon>
        <taxon>Haloferacaceae</taxon>
        <taxon>Halorubrum</taxon>
    </lineage>
</organism>
<sequence length="136" mass="15617">MLCRWTVFFVANPRLLASLDPFWSDVDVEEWSGRFEWEQDDFNGLIDVSANPFETYCRERGDCVDYATAVVSWAIAHNRPGVGIGVCGYNTRAIPIPRHVIAYDHERTYSSGVIREGTPDDYLQASEYDWIMTRTV</sequence>
<evidence type="ECO:0000313" key="1">
    <source>
        <dbReference type="EMBL" id="SNR24781.1"/>
    </source>
</evidence>
<evidence type="ECO:0000313" key="2">
    <source>
        <dbReference type="Proteomes" id="UP000198397"/>
    </source>
</evidence>
<accession>A0A238US83</accession>
<protein>
    <recommendedName>
        <fullName evidence="3">Transglutaminase-like superfamily protein</fullName>
    </recommendedName>
</protein>
<gene>
    <name evidence="1" type="ORF">SAMN06264855_101298</name>
</gene>
<dbReference type="AlphaFoldDB" id="A0A238US83"/>
<evidence type="ECO:0008006" key="3">
    <source>
        <dbReference type="Google" id="ProtNLM"/>
    </source>
</evidence>
<dbReference type="Proteomes" id="UP000198397">
    <property type="component" value="Unassembled WGS sequence"/>
</dbReference>
<name>A0A238US83_HALVU</name>